<reference evidence="1" key="1">
    <citation type="submission" date="2014-11" db="EMBL/GenBank/DDBJ databases">
        <authorList>
            <person name="Amaro Gonzalez C."/>
        </authorList>
    </citation>
    <scope>NUCLEOTIDE SEQUENCE</scope>
</reference>
<reference evidence="1" key="2">
    <citation type="journal article" date="2015" name="Fish Shellfish Immunol.">
        <title>Early steps in the European eel (Anguilla anguilla)-Vibrio vulnificus interaction in the gills: Role of the RtxA13 toxin.</title>
        <authorList>
            <person name="Callol A."/>
            <person name="Pajuelo D."/>
            <person name="Ebbesson L."/>
            <person name="Teles M."/>
            <person name="MacKenzie S."/>
            <person name="Amaro C."/>
        </authorList>
    </citation>
    <scope>NUCLEOTIDE SEQUENCE</scope>
</reference>
<name>A0A0E9RNQ5_ANGAN</name>
<proteinExistence type="predicted"/>
<evidence type="ECO:0000313" key="1">
    <source>
        <dbReference type="EMBL" id="JAH30771.1"/>
    </source>
</evidence>
<organism evidence="1">
    <name type="scientific">Anguilla anguilla</name>
    <name type="common">European freshwater eel</name>
    <name type="synonym">Muraena anguilla</name>
    <dbReference type="NCBI Taxonomy" id="7936"/>
    <lineage>
        <taxon>Eukaryota</taxon>
        <taxon>Metazoa</taxon>
        <taxon>Chordata</taxon>
        <taxon>Craniata</taxon>
        <taxon>Vertebrata</taxon>
        <taxon>Euteleostomi</taxon>
        <taxon>Actinopterygii</taxon>
        <taxon>Neopterygii</taxon>
        <taxon>Teleostei</taxon>
        <taxon>Anguilliformes</taxon>
        <taxon>Anguillidae</taxon>
        <taxon>Anguilla</taxon>
    </lineage>
</organism>
<sequence length="15" mass="1813">MNYNLLFNKHTSIMS</sequence>
<accession>A0A0E9RNQ5</accession>
<dbReference type="EMBL" id="GBXM01077806">
    <property type="protein sequence ID" value="JAH30771.1"/>
    <property type="molecule type" value="Transcribed_RNA"/>
</dbReference>
<protein>
    <submittedName>
        <fullName evidence="1">Uncharacterized protein</fullName>
    </submittedName>
</protein>